<dbReference type="OrthoDB" id="9797575at2"/>
<gene>
    <name evidence="2" type="ORF">TRIHO_42370</name>
</gene>
<keyword evidence="3" id="KW-1185">Reference proteome</keyword>
<sequence>MPEVTIHIGGRDFEVSCQEGEQSFLQMAAGMLDDEAQVLSDQIGRMPEARMLLMAGLMLADKTAAVEDKIKEVEAKLAEKEALVAEKDAEIEEMRAAPPPEPEHIEVPVVPPQVSETLAELAARAESLAQEIEAKAAADEPAEAVDEAGDPETPIFSDAGAEPELENDSTEQV</sequence>
<feature type="compositionally biased region" description="Acidic residues" evidence="1">
    <location>
        <begin position="161"/>
        <end position="173"/>
    </location>
</feature>
<accession>A0A132BR72</accession>
<feature type="compositionally biased region" description="Acidic residues" evidence="1">
    <location>
        <begin position="140"/>
        <end position="150"/>
    </location>
</feature>
<dbReference type="SUPFAM" id="SSF102829">
    <property type="entry name" value="Cell division protein ZapA-like"/>
    <property type="match status" value="1"/>
</dbReference>
<evidence type="ECO:0000256" key="1">
    <source>
        <dbReference type="SAM" id="MobiDB-lite"/>
    </source>
</evidence>
<dbReference type="InterPro" id="IPR007838">
    <property type="entry name" value="Cell_div_ZapA-like"/>
</dbReference>
<reference evidence="2 3" key="1">
    <citation type="submission" date="2015-12" db="EMBL/GenBank/DDBJ databases">
        <title>Genome sequence of the marine Rhodobacteraceae strain O3.65, Candidatus Tritonibacter horizontis.</title>
        <authorList>
            <person name="Poehlein A."/>
            <person name="Giebel H.A."/>
            <person name="Voget S."/>
            <person name="Brinkhoff T."/>
        </authorList>
    </citation>
    <scope>NUCLEOTIDE SEQUENCE [LARGE SCALE GENOMIC DNA]</scope>
    <source>
        <strain evidence="2 3">O3.65</strain>
    </source>
</reference>
<dbReference type="InterPro" id="IPR042233">
    <property type="entry name" value="Cell_div_ZapA_N"/>
</dbReference>
<dbReference type="Pfam" id="PF05164">
    <property type="entry name" value="ZapA"/>
    <property type="match status" value="1"/>
</dbReference>
<dbReference type="InterPro" id="IPR036192">
    <property type="entry name" value="Cell_div_ZapA-like_sf"/>
</dbReference>
<keyword evidence="2" id="KW-0131">Cell cycle</keyword>
<dbReference type="AlphaFoldDB" id="A0A132BR72"/>
<name>A0A132BR72_9RHOB</name>
<comment type="caution">
    <text evidence="2">The sequence shown here is derived from an EMBL/GenBank/DDBJ whole genome shotgun (WGS) entry which is preliminary data.</text>
</comment>
<dbReference type="PATRIC" id="fig|1768241.3.peg.4428"/>
<organism evidence="2 3">
    <name type="scientific">Tritonibacter horizontis</name>
    <dbReference type="NCBI Taxonomy" id="1768241"/>
    <lineage>
        <taxon>Bacteria</taxon>
        <taxon>Pseudomonadati</taxon>
        <taxon>Pseudomonadota</taxon>
        <taxon>Alphaproteobacteria</taxon>
        <taxon>Rhodobacterales</taxon>
        <taxon>Paracoccaceae</taxon>
        <taxon>Tritonibacter</taxon>
    </lineage>
</organism>
<keyword evidence="2" id="KW-0132">Cell division</keyword>
<dbReference type="Gene3D" id="3.30.160.880">
    <property type="entry name" value="Cell division protein ZapA protomer, N-terminal domain"/>
    <property type="match status" value="1"/>
</dbReference>
<dbReference type="EMBL" id="LPUY01000134">
    <property type="protein sequence ID" value="KUP90881.1"/>
    <property type="molecule type" value="Genomic_DNA"/>
</dbReference>
<protein>
    <submittedName>
        <fullName evidence="2">Cell division protein ZapA</fullName>
    </submittedName>
</protein>
<dbReference type="Proteomes" id="UP000068382">
    <property type="component" value="Unassembled WGS sequence"/>
</dbReference>
<dbReference type="GO" id="GO:0051301">
    <property type="term" value="P:cell division"/>
    <property type="evidence" value="ECO:0007669"/>
    <property type="project" value="UniProtKB-KW"/>
</dbReference>
<feature type="region of interest" description="Disordered" evidence="1">
    <location>
        <begin position="132"/>
        <end position="173"/>
    </location>
</feature>
<evidence type="ECO:0000313" key="2">
    <source>
        <dbReference type="EMBL" id="KUP90881.1"/>
    </source>
</evidence>
<evidence type="ECO:0000313" key="3">
    <source>
        <dbReference type="Proteomes" id="UP000068382"/>
    </source>
</evidence>
<proteinExistence type="predicted"/>